<accession>A0A0A9FDT1</accession>
<organism evidence="1">
    <name type="scientific">Arundo donax</name>
    <name type="common">Giant reed</name>
    <name type="synonym">Donax arundinaceus</name>
    <dbReference type="NCBI Taxonomy" id="35708"/>
    <lineage>
        <taxon>Eukaryota</taxon>
        <taxon>Viridiplantae</taxon>
        <taxon>Streptophyta</taxon>
        <taxon>Embryophyta</taxon>
        <taxon>Tracheophyta</taxon>
        <taxon>Spermatophyta</taxon>
        <taxon>Magnoliopsida</taxon>
        <taxon>Liliopsida</taxon>
        <taxon>Poales</taxon>
        <taxon>Poaceae</taxon>
        <taxon>PACMAD clade</taxon>
        <taxon>Arundinoideae</taxon>
        <taxon>Arundineae</taxon>
        <taxon>Arundo</taxon>
    </lineage>
</organism>
<evidence type="ECO:0000313" key="1">
    <source>
        <dbReference type="EMBL" id="JAE11160.1"/>
    </source>
</evidence>
<sequence length="29" mass="2918">MPASVQGDKSQCSVGKHGFSVADIAILTA</sequence>
<protein>
    <submittedName>
        <fullName evidence="1">Uncharacterized protein</fullName>
    </submittedName>
</protein>
<dbReference type="AlphaFoldDB" id="A0A0A9FDT1"/>
<dbReference type="EMBL" id="GBRH01186736">
    <property type="protein sequence ID" value="JAE11160.1"/>
    <property type="molecule type" value="Transcribed_RNA"/>
</dbReference>
<reference evidence="1" key="2">
    <citation type="journal article" date="2015" name="Data Brief">
        <title>Shoot transcriptome of the giant reed, Arundo donax.</title>
        <authorList>
            <person name="Barrero R.A."/>
            <person name="Guerrero F.D."/>
            <person name="Moolhuijzen P."/>
            <person name="Goolsby J.A."/>
            <person name="Tidwell J."/>
            <person name="Bellgard S.E."/>
            <person name="Bellgard M.I."/>
        </authorList>
    </citation>
    <scope>NUCLEOTIDE SEQUENCE</scope>
    <source>
        <tissue evidence="1">Shoot tissue taken approximately 20 cm above the soil surface</tissue>
    </source>
</reference>
<proteinExistence type="predicted"/>
<name>A0A0A9FDT1_ARUDO</name>
<reference evidence="1" key="1">
    <citation type="submission" date="2014-09" db="EMBL/GenBank/DDBJ databases">
        <authorList>
            <person name="Magalhaes I.L.F."/>
            <person name="Oliveira U."/>
            <person name="Santos F.R."/>
            <person name="Vidigal T.H.D.A."/>
            <person name="Brescovit A.D."/>
            <person name="Santos A.J."/>
        </authorList>
    </citation>
    <scope>NUCLEOTIDE SEQUENCE</scope>
    <source>
        <tissue evidence="1">Shoot tissue taken approximately 20 cm above the soil surface</tissue>
    </source>
</reference>